<keyword evidence="2" id="KW-1133">Transmembrane helix</keyword>
<evidence type="ECO:0000256" key="2">
    <source>
        <dbReference type="SAM" id="Phobius"/>
    </source>
</evidence>
<sequence>MARKTVARWFVAVLAAAFLMLGVVQVVGGQPLGWAAMIAAVSMGAGLLLAGRKISWGQLLISGGAVTGVTWLFSMALGWLGRGYDFVYGGWGAAIGVTIASFLMERSDRHAERWHEKHTETTHPNDDEQGLGPGDVSPPQGGPRGDGKS</sequence>
<comment type="caution">
    <text evidence="3">The sequence shown here is derived from an EMBL/GenBank/DDBJ whole genome shotgun (WGS) entry which is preliminary data.</text>
</comment>
<feature type="region of interest" description="Disordered" evidence="1">
    <location>
        <begin position="111"/>
        <end position="149"/>
    </location>
</feature>
<feature type="transmembrane region" description="Helical" evidence="2">
    <location>
        <begin position="86"/>
        <end position="104"/>
    </location>
</feature>
<dbReference type="GeneID" id="64345830"/>
<gene>
    <name evidence="3" type="ORF">E2R59_00285</name>
</gene>
<evidence type="ECO:0000313" key="3">
    <source>
        <dbReference type="EMBL" id="TDL46498.1"/>
    </source>
</evidence>
<feature type="compositionally biased region" description="Basic and acidic residues" evidence="1">
    <location>
        <begin position="111"/>
        <end position="126"/>
    </location>
</feature>
<dbReference type="AlphaFoldDB" id="A0A4R5YN50"/>
<evidence type="ECO:0000256" key="1">
    <source>
        <dbReference type="SAM" id="MobiDB-lite"/>
    </source>
</evidence>
<name>A0A4R5YN50_KOCRO</name>
<accession>A0A4R5YN50</accession>
<reference evidence="3 4" key="1">
    <citation type="submission" date="2019-03" db="EMBL/GenBank/DDBJ databases">
        <title>Genome Sequencing and Assembly of Various Microbes Isolated from Partially Reclaimed Soil and Acid Mine Drainage (AMD) Site.</title>
        <authorList>
            <person name="Steinbock B."/>
            <person name="Bechtold R."/>
            <person name="Sevigny J.L."/>
            <person name="Thomas D."/>
            <person name="Cuthill L.R."/>
            <person name="Aveiro Johannsen E.J."/>
            <person name="Thomas K."/>
            <person name="Ghosh A."/>
        </authorList>
    </citation>
    <scope>NUCLEOTIDE SEQUENCE [LARGE SCALE GENOMIC DNA]</scope>
    <source>
        <strain evidence="3 4">S-A3</strain>
    </source>
</reference>
<proteinExistence type="predicted"/>
<organism evidence="3 4">
    <name type="scientific">Kocuria rosea</name>
    <name type="common">Deinococcus erythromyxa</name>
    <name type="synonym">Micrococcus rubens</name>
    <dbReference type="NCBI Taxonomy" id="1275"/>
    <lineage>
        <taxon>Bacteria</taxon>
        <taxon>Bacillati</taxon>
        <taxon>Actinomycetota</taxon>
        <taxon>Actinomycetes</taxon>
        <taxon>Micrococcales</taxon>
        <taxon>Micrococcaceae</taxon>
        <taxon>Kocuria</taxon>
    </lineage>
</organism>
<protein>
    <submittedName>
        <fullName evidence="3">Uncharacterized protein</fullName>
    </submittedName>
</protein>
<dbReference type="Proteomes" id="UP000295163">
    <property type="component" value="Unassembled WGS sequence"/>
</dbReference>
<evidence type="ECO:0000313" key="4">
    <source>
        <dbReference type="Proteomes" id="UP000295163"/>
    </source>
</evidence>
<feature type="transmembrane region" description="Helical" evidence="2">
    <location>
        <begin position="32"/>
        <end position="50"/>
    </location>
</feature>
<feature type="transmembrane region" description="Helical" evidence="2">
    <location>
        <begin position="59"/>
        <end position="80"/>
    </location>
</feature>
<dbReference type="RefSeq" id="WP_133408778.1">
    <property type="nucleotide sequence ID" value="NZ_SMZT01000001.1"/>
</dbReference>
<dbReference type="EMBL" id="SMZT01000001">
    <property type="protein sequence ID" value="TDL46498.1"/>
    <property type="molecule type" value="Genomic_DNA"/>
</dbReference>
<keyword evidence="2" id="KW-0812">Transmembrane</keyword>
<keyword evidence="2" id="KW-0472">Membrane</keyword>
<feature type="transmembrane region" description="Helical" evidence="2">
    <location>
        <begin position="7"/>
        <end position="26"/>
    </location>
</feature>